<organism evidence="5 6">
    <name type="scientific">Melittangium boletus DSM 14713</name>
    <dbReference type="NCBI Taxonomy" id="1294270"/>
    <lineage>
        <taxon>Bacteria</taxon>
        <taxon>Pseudomonadati</taxon>
        <taxon>Myxococcota</taxon>
        <taxon>Myxococcia</taxon>
        <taxon>Myxococcales</taxon>
        <taxon>Cystobacterineae</taxon>
        <taxon>Archangiaceae</taxon>
        <taxon>Melittangium</taxon>
    </lineage>
</organism>
<accession>A0A250ILB6</accession>
<dbReference type="InterPro" id="IPR004821">
    <property type="entry name" value="Cyt_trans-like"/>
</dbReference>
<evidence type="ECO:0000313" key="6">
    <source>
        <dbReference type="Proteomes" id="UP000217289"/>
    </source>
</evidence>
<dbReference type="InterPro" id="IPR014729">
    <property type="entry name" value="Rossmann-like_a/b/a_fold"/>
</dbReference>
<dbReference type="EMBL" id="CP022163">
    <property type="protein sequence ID" value="ATB32545.1"/>
    <property type="molecule type" value="Genomic_DNA"/>
</dbReference>
<dbReference type="GO" id="GO:0016301">
    <property type="term" value="F:kinase activity"/>
    <property type="evidence" value="ECO:0007669"/>
    <property type="project" value="UniProtKB-KW"/>
</dbReference>
<sequence>MSTLDKVRRLEDVVAQRERWRAEGKTVALANGIFDLLHVGHVRYLEGARELADHLVVAVNSDASTRAYKGPGRPHIPEGERAEMVAALACTDQVVVFDEPNVRGIIRALKPDVHVKGTDYTPESIPEADEVRAYGGRVAVAGDPKNHSTTELARRLRAERGEPG</sequence>
<dbReference type="Gene3D" id="3.40.50.620">
    <property type="entry name" value="HUPs"/>
    <property type="match status" value="1"/>
</dbReference>
<evidence type="ECO:0000259" key="4">
    <source>
        <dbReference type="Pfam" id="PF01467"/>
    </source>
</evidence>
<keyword evidence="6" id="KW-1185">Reference proteome</keyword>
<dbReference type="PANTHER" id="PTHR43793">
    <property type="entry name" value="FAD SYNTHASE"/>
    <property type="match status" value="1"/>
</dbReference>
<keyword evidence="5" id="KW-0418">Kinase</keyword>
<keyword evidence="2" id="KW-0548">Nucleotidyltransferase</keyword>
<name>A0A250ILB6_9BACT</name>
<dbReference type="RefSeq" id="WP_095980712.1">
    <property type="nucleotide sequence ID" value="NZ_CP022163.1"/>
</dbReference>
<dbReference type="InterPro" id="IPR050385">
    <property type="entry name" value="Archaeal_FAD_synthase"/>
</dbReference>
<dbReference type="AlphaFoldDB" id="A0A250ILB6"/>
<gene>
    <name evidence="5" type="ORF">MEBOL_006025</name>
</gene>
<dbReference type="SUPFAM" id="SSF52374">
    <property type="entry name" value="Nucleotidylyl transferase"/>
    <property type="match status" value="1"/>
</dbReference>
<dbReference type="Pfam" id="PF01467">
    <property type="entry name" value="CTP_transf_like"/>
    <property type="match status" value="1"/>
</dbReference>
<dbReference type="OrthoDB" id="9795543at2"/>
<proteinExistence type="predicted"/>
<keyword evidence="1" id="KW-0808">Transferase</keyword>
<evidence type="ECO:0000256" key="1">
    <source>
        <dbReference type="ARBA" id="ARBA00022679"/>
    </source>
</evidence>
<evidence type="ECO:0000256" key="2">
    <source>
        <dbReference type="ARBA" id="ARBA00022695"/>
    </source>
</evidence>
<protein>
    <submittedName>
        <fullName evidence="5">D-glycero-beta-D-manno-heptose-7-phosphate kinase</fullName>
    </submittedName>
</protein>
<reference evidence="5 6" key="1">
    <citation type="submission" date="2017-06" db="EMBL/GenBank/DDBJ databases">
        <authorList>
            <person name="Kim H.J."/>
            <person name="Triplett B.A."/>
        </authorList>
    </citation>
    <scope>NUCLEOTIDE SEQUENCE [LARGE SCALE GENOMIC DNA]</scope>
    <source>
        <strain evidence="5 6">DSM 14713</strain>
    </source>
</reference>
<feature type="compositionally biased region" description="Basic and acidic residues" evidence="3">
    <location>
        <begin position="144"/>
        <end position="164"/>
    </location>
</feature>
<dbReference type="KEGG" id="mbd:MEBOL_006025"/>
<evidence type="ECO:0000256" key="3">
    <source>
        <dbReference type="SAM" id="MobiDB-lite"/>
    </source>
</evidence>
<dbReference type="GO" id="GO:0016779">
    <property type="term" value="F:nucleotidyltransferase activity"/>
    <property type="evidence" value="ECO:0007669"/>
    <property type="project" value="UniProtKB-KW"/>
</dbReference>
<feature type="region of interest" description="Disordered" evidence="3">
    <location>
        <begin position="140"/>
        <end position="164"/>
    </location>
</feature>
<dbReference type="Proteomes" id="UP000217289">
    <property type="component" value="Chromosome"/>
</dbReference>
<dbReference type="PANTHER" id="PTHR43793:SF2">
    <property type="entry name" value="BIFUNCTIONAL PROTEIN HLDE"/>
    <property type="match status" value="1"/>
</dbReference>
<dbReference type="NCBIfam" id="TIGR00125">
    <property type="entry name" value="cyt_tran_rel"/>
    <property type="match status" value="1"/>
</dbReference>
<evidence type="ECO:0000313" key="5">
    <source>
        <dbReference type="EMBL" id="ATB32545.1"/>
    </source>
</evidence>
<feature type="domain" description="Cytidyltransferase-like" evidence="4">
    <location>
        <begin position="29"/>
        <end position="132"/>
    </location>
</feature>